<dbReference type="Proteomes" id="UP000095472">
    <property type="component" value="Chromosome"/>
</dbReference>
<reference evidence="1 2" key="1">
    <citation type="journal article" date="2016" name="Genome Announc.">
        <title>Draft Genome Sequence of the Thermotolerant Cyanobacterium Desertifilum sp. IPPAS B-1220.</title>
        <authorList>
            <person name="Mironov K.S."/>
            <person name="Sinetova M.A."/>
            <person name="Bolatkhan K."/>
            <person name="Zayadan B.K."/>
            <person name="Ustinova V.V."/>
            <person name="Kupriyanova E.V."/>
            <person name="Skrypnik A.N."/>
            <person name="Gogoleva N.E."/>
            <person name="Gogolev Y.V."/>
            <person name="Los D.A."/>
        </authorList>
    </citation>
    <scope>NUCLEOTIDE SEQUENCE [LARGE SCALE GENOMIC DNA]</scope>
    <source>
        <strain evidence="1 2">IPPAS B-1220</strain>
    </source>
</reference>
<protein>
    <submittedName>
        <fullName evidence="1">Uncharacterized protein</fullName>
    </submittedName>
</protein>
<dbReference type="EMBL" id="CP182909">
    <property type="protein sequence ID" value="XPM63022.1"/>
    <property type="molecule type" value="Genomic_DNA"/>
</dbReference>
<organism evidence="1 2">
    <name type="scientific">Desertifilum tharense IPPAS B-1220</name>
    <dbReference type="NCBI Taxonomy" id="1781255"/>
    <lineage>
        <taxon>Bacteria</taxon>
        <taxon>Bacillati</taxon>
        <taxon>Cyanobacteriota</taxon>
        <taxon>Cyanophyceae</taxon>
        <taxon>Desertifilales</taxon>
        <taxon>Desertifilaceae</taxon>
        <taxon>Desertifilum</taxon>
    </lineage>
</organism>
<evidence type="ECO:0000313" key="1">
    <source>
        <dbReference type="EMBL" id="XPM63022.1"/>
    </source>
</evidence>
<name>A0ACD5GQX5_9CYAN</name>
<evidence type="ECO:0000313" key="2">
    <source>
        <dbReference type="Proteomes" id="UP000095472"/>
    </source>
</evidence>
<keyword evidence="2" id="KW-1185">Reference proteome</keyword>
<sequence length="77" mass="8808">MTRRQFDRTQNSIFRRSRRPPDPKMPRLARTSDDAYAATISELSAEPPAKRIAQPPPPQERRSSRKGEHLGVCLYCG</sequence>
<accession>A0ACD5GQX5</accession>
<gene>
    <name evidence="1" type="ORF">BH720_026700</name>
</gene>
<proteinExistence type="predicted"/>